<sequence length="129" mass="14610">MRLIYCLLMFACGLSGCQPIDTAPGTPLILLQDSQLQLQLIPEHAPVETLLQLQLISSELASVTGELNGVTMYMGRVPLRFSRQGKLWQADFLLGACSDPEMQWQVQLELEFINGKKRSIKQQFRSSWR</sequence>
<evidence type="ECO:0008006" key="3">
    <source>
        <dbReference type="Google" id="ProtNLM"/>
    </source>
</evidence>
<name>A0ABS7X6Z9_9GAMM</name>
<dbReference type="RefSeq" id="WP_205310486.1">
    <property type="nucleotide sequence ID" value="NZ_JAERPS020000001.1"/>
</dbReference>
<comment type="caution">
    <text evidence="1">The sequence shown here is derived from an EMBL/GenBank/DDBJ whole genome shotgun (WGS) entry which is preliminary data.</text>
</comment>
<protein>
    <recommendedName>
        <fullName evidence="3">Type III secretion system chaperone YscW</fullName>
    </recommendedName>
</protein>
<accession>A0ABS7X6Z9</accession>
<proteinExistence type="predicted"/>
<gene>
    <name evidence="1" type="ORF">I4W93_004980</name>
</gene>
<dbReference type="PROSITE" id="PS51257">
    <property type="entry name" value="PROKAR_LIPOPROTEIN"/>
    <property type="match status" value="1"/>
</dbReference>
<organism evidence="1 2">
    <name type="scientific">Rheinheimera maricola</name>
    <dbReference type="NCBI Taxonomy" id="2793282"/>
    <lineage>
        <taxon>Bacteria</taxon>
        <taxon>Pseudomonadati</taxon>
        <taxon>Pseudomonadota</taxon>
        <taxon>Gammaproteobacteria</taxon>
        <taxon>Chromatiales</taxon>
        <taxon>Chromatiaceae</taxon>
        <taxon>Rheinheimera</taxon>
    </lineage>
</organism>
<dbReference type="Proteomes" id="UP000663814">
    <property type="component" value="Unassembled WGS sequence"/>
</dbReference>
<reference evidence="1 2" key="2">
    <citation type="submission" date="2021-08" db="EMBL/GenBank/DDBJ databases">
        <title>Rheinheimera aquimaris sp. nov., isolated from seawater of the East Sea in Korea.</title>
        <authorList>
            <person name="Kim K.H."/>
            <person name="Wenting R."/>
            <person name="Kim K.R."/>
            <person name="Jeon C.O."/>
        </authorList>
    </citation>
    <scope>NUCLEOTIDE SEQUENCE [LARGE SCALE GENOMIC DNA]</scope>
    <source>
        <strain evidence="1 2">MA-13</strain>
    </source>
</reference>
<evidence type="ECO:0000313" key="1">
    <source>
        <dbReference type="EMBL" id="MBZ9610940.1"/>
    </source>
</evidence>
<keyword evidence="2" id="KW-1185">Reference proteome</keyword>
<dbReference type="EMBL" id="JAERPS020000001">
    <property type="protein sequence ID" value="MBZ9610940.1"/>
    <property type="molecule type" value="Genomic_DNA"/>
</dbReference>
<reference evidence="1 2" key="1">
    <citation type="submission" date="2020-12" db="EMBL/GenBank/DDBJ databases">
        <authorList>
            <person name="Ruan W."/>
            <person name="Khan S.A."/>
            <person name="Jeon C.O."/>
        </authorList>
    </citation>
    <scope>NUCLEOTIDE SEQUENCE [LARGE SCALE GENOMIC DNA]</scope>
    <source>
        <strain evidence="1 2">MA-13</strain>
    </source>
</reference>
<evidence type="ECO:0000313" key="2">
    <source>
        <dbReference type="Proteomes" id="UP000663814"/>
    </source>
</evidence>